<protein>
    <submittedName>
        <fullName evidence="1">3183_t:CDS:1</fullName>
    </submittedName>
</protein>
<reference evidence="1" key="1">
    <citation type="submission" date="2021-06" db="EMBL/GenBank/DDBJ databases">
        <authorList>
            <person name="Kallberg Y."/>
            <person name="Tangrot J."/>
            <person name="Rosling A."/>
        </authorList>
    </citation>
    <scope>NUCLEOTIDE SEQUENCE</scope>
    <source>
        <strain evidence="1">CL356</strain>
    </source>
</reference>
<comment type="caution">
    <text evidence="1">The sequence shown here is derived from an EMBL/GenBank/DDBJ whole genome shotgun (WGS) entry which is preliminary data.</text>
</comment>
<name>A0ACA9KCR0_9GLOM</name>
<dbReference type="Proteomes" id="UP000789525">
    <property type="component" value="Unassembled WGS sequence"/>
</dbReference>
<sequence length="65" mass="7341">MQPPTQTTTRKPYQRPKEKPNVTEKTARSVKENPANLESTSSQTQQLRTRGLQALTRMNDPSSLS</sequence>
<accession>A0ACA9KCR0</accession>
<evidence type="ECO:0000313" key="1">
    <source>
        <dbReference type="EMBL" id="CAG8466169.1"/>
    </source>
</evidence>
<keyword evidence="2" id="KW-1185">Reference proteome</keyword>
<evidence type="ECO:0000313" key="2">
    <source>
        <dbReference type="Proteomes" id="UP000789525"/>
    </source>
</evidence>
<gene>
    <name evidence="1" type="ORF">ACOLOM_LOCUS1386</name>
</gene>
<dbReference type="EMBL" id="CAJVPT010001619">
    <property type="protein sequence ID" value="CAG8466169.1"/>
    <property type="molecule type" value="Genomic_DNA"/>
</dbReference>
<organism evidence="1 2">
    <name type="scientific">Acaulospora colombiana</name>
    <dbReference type="NCBI Taxonomy" id="27376"/>
    <lineage>
        <taxon>Eukaryota</taxon>
        <taxon>Fungi</taxon>
        <taxon>Fungi incertae sedis</taxon>
        <taxon>Mucoromycota</taxon>
        <taxon>Glomeromycotina</taxon>
        <taxon>Glomeromycetes</taxon>
        <taxon>Diversisporales</taxon>
        <taxon>Acaulosporaceae</taxon>
        <taxon>Acaulospora</taxon>
    </lineage>
</organism>
<proteinExistence type="predicted"/>